<gene>
    <name evidence="1" type="ORF">KC01_LOCUS21731</name>
</gene>
<organism evidence="1 2">
    <name type="scientific">Knipowitschia caucasica</name>
    <name type="common">Caucasian dwarf goby</name>
    <name type="synonym">Pomatoschistus caucasicus</name>
    <dbReference type="NCBI Taxonomy" id="637954"/>
    <lineage>
        <taxon>Eukaryota</taxon>
        <taxon>Metazoa</taxon>
        <taxon>Chordata</taxon>
        <taxon>Craniata</taxon>
        <taxon>Vertebrata</taxon>
        <taxon>Euteleostomi</taxon>
        <taxon>Actinopterygii</taxon>
        <taxon>Neopterygii</taxon>
        <taxon>Teleostei</taxon>
        <taxon>Neoteleostei</taxon>
        <taxon>Acanthomorphata</taxon>
        <taxon>Gobiaria</taxon>
        <taxon>Gobiiformes</taxon>
        <taxon>Gobioidei</taxon>
        <taxon>Gobiidae</taxon>
        <taxon>Gobiinae</taxon>
        <taxon>Knipowitschia</taxon>
    </lineage>
</organism>
<sequence>MSGAGIQSGEWKVVGVRYKHYEDLICFSHFGDVAPRCHRYSQPPASVDLSICQISFAIVPRPCPGVKQQPPIAMVPVCSPPSLCVRHRPCVLATVPVCSPPSLCSPVPSPAF</sequence>
<evidence type="ECO:0000313" key="1">
    <source>
        <dbReference type="EMBL" id="CAL1592484.1"/>
    </source>
</evidence>
<proteinExistence type="predicted"/>
<dbReference type="EMBL" id="OZ035824">
    <property type="protein sequence ID" value="CAL1592484.1"/>
    <property type="molecule type" value="Genomic_DNA"/>
</dbReference>
<reference evidence="1 2" key="1">
    <citation type="submission" date="2024-04" db="EMBL/GenBank/DDBJ databases">
        <authorList>
            <person name="Waldvogel A.-M."/>
            <person name="Schoenle A."/>
        </authorList>
    </citation>
    <scope>NUCLEOTIDE SEQUENCE [LARGE SCALE GENOMIC DNA]</scope>
</reference>
<dbReference type="AlphaFoldDB" id="A0AAV2KSB3"/>
<dbReference type="Proteomes" id="UP001497482">
    <property type="component" value="Chromosome 2"/>
</dbReference>
<accession>A0AAV2KSB3</accession>
<keyword evidence="2" id="KW-1185">Reference proteome</keyword>
<protein>
    <submittedName>
        <fullName evidence="1">Uncharacterized protein</fullName>
    </submittedName>
</protein>
<name>A0AAV2KSB3_KNICA</name>
<evidence type="ECO:0000313" key="2">
    <source>
        <dbReference type="Proteomes" id="UP001497482"/>
    </source>
</evidence>